<gene>
    <name evidence="4" type="ORF">HMPREF9290_0823</name>
</gene>
<accession>F0GVJ0</accession>
<dbReference type="STRING" id="879305.HMPREF9290_0823"/>
<dbReference type="PATRIC" id="fig|879305.3.peg.820"/>
<protein>
    <submittedName>
        <fullName evidence="4">Uncharacterized protein</fullName>
    </submittedName>
</protein>
<organism evidence="4 5">
    <name type="scientific">Anaerococcus prevotii ACS-065-V-Col13</name>
    <dbReference type="NCBI Taxonomy" id="879305"/>
    <lineage>
        <taxon>Bacteria</taxon>
        <taxon>Bacillati</taxon>
        <taxon>Bacillota</taxon>
        <taxon>Tissierellia</taxon>
        <taxon>Tissierellales</taxon>
        <taxon>Peptoniphilaceae</taxon>
        <taxon>Anaerococcus</taxon>
    </lineage>
</organism>
<sequence length="296" mass="33069">MTNKKILACLLAVNFSLLGLSETSPLVNISYAEEEVKENVETNKEDSKEETKENTTEEKSDNKEEVKEDTKEEKSDKKDDTKENLEKEDEENKTEENVESTQNLAVAYYADENLDDLVYGGEVSLYSLDDGLEVSEAPRPRMARAARSATSDLKTQKNQLQKAIDDSVNVKSTEVYNSLVTQKLRNEYNQAVANAREVLANNGSDYEKLRLATVAINRAKENLATYASLKLQINTLEESLEESEIRAEAARILVNKFPKLVESVKGDLLKIIDEADASAANSRALIEEASSYLNNL</sequence>
<evidence type="ECO:0000313" key="5">
    <source>
        <dbReference type="Proteomes" id="UP000005286"/>
    </source>
</evidence>
<feature type="region of interest" description="Disordered" evidence="2">
    <location>
        <begin position="34"/>
        <end position="100"/>
    </location>
</feature>
<evidence type="ECO:0000256" key="2">
    <source>
        <dbReference type="SAM" id="MobiDB-lite"/>
    </source>
</evidence>
<dbReference type="AlphaFoldDB" id="F0GVJ0"/>
<evidence type="ECO:0000256" key="3">
    <source>
        <dbReference type="SAM" id="SignalP"/>
    </source>
</evidence>
<feature type="coiled-coil region" evidence="1">
    <location>
        <begin position="146"/>
        <end position="201"/>
    </location>
</feature>
<reference evidence="4 5" key="1">
    <citation type="submission" date="2011-01" db="EMBL/GenBank/DDBJ databases">
        <authorList>
            <person name="Durkin A.S."/>
            <person name="Madupu R."/>
            <person name="Torralba M."/>
            <person name="Gillis M."/>
            <person name="Methe B."/>
            <person name="Sutton G."/>
            <person name="Nelson K.E."/>
        </authorList>
    </citation>
    <scope>NUCLEOTIDE SEQUENCE [LARGE SCALE GENOMIC DNA]</scope>
    <source>
        <strain evidence="4 5">ACS-065-V-Col13</strain>
    </source>
</reference>
<feature type="chain" id="PRO_5039316300" evidence="3">
    <location>
        <begin position="22"/>
        <end position="296"/>
    </location>
</feature>
<dbReference type="Gene3D" id="1.20.120.1850">
    <property type="entry name" value="Ebh helix bundles repeating unit (S and A modules)"/>
    <property type="match status" value="1"/>
</dbReference>
<proteinExistence type="predicted"/>
<feature type="signal peptide" evidence="3">
    <location>
        <begin position="1"/>
        <end position="21"/>
    </location>
</feature>
<dbReference type="EMBL" id="AEXM01000016">
    <property type="protein sequence ID" value="EGC82209.1"/>
    <property type="molecule type" value="Genomic_DNA"/>
</dbReference>
<dbReference type="eggNOG" id="ENOG50349YS">
    <property type="taxonomic scope" value="Bacteria"/>
</dbReference>
<feature type="coiled-coil region" evidence="1">
    <location>
        <begin position="226"/>
        <end position="253"/>
    </location>
</feature>
<keyword evidence="5" id="KW-1185">Reference proteome</keyword>
<feature type="compositionally biased region" description="Basic and acidic residues" evidence="2">
    <location>
        <begin position="37"/>
        <end position="85"/>
    </location>
</feature>
<name>F0GVJ0_9FIRM</name>
<evidence type="ECO:0000313" key="4">
    <source>
        <dbReference type="EMBL" id="EGC82209.1"/>
    </source>
</evidence>
<comment type="caution">
    <text evidence="4">The sequence shown here is derived from an EMBL/GenBank/DDBJ whole genome shotgun (WGS) entry which is preliminary data.</text>
</comment>
<dbReference type="RefSeq" id="WP_004834802.1">
    <property type="nucleotide sequence ID" value="NZ_AEXM01000016.1"/>
</dbReference>
<evidence type="ECO:0000256" key="1">
    <source>
        <dbReference type="SAM" id="Coils"/>
    </source>
</evidence>
<dbReference type="Proteomes" id="UP000005286">
    <property type="component" value="Unassembled WGS sequence"/>
</dbReference>
<keyword evidence="1" id="KW-0175">Coiled coil</keyword>
<keyword evidence="3" id="KW-0732">Signal</keyword>